<proteinExistence type="predicted"/>
<accession>A0A2X0LVQ0</accession>
<reference evidence="1 2" key="1">
    <citation type="submission" date="2016-11" db="EMBL/GenBank/DDBJ databases">
        <authorList>
            <person name="Jaros S."/>
            <person name="Januszkiewicz K."/>
            <person name="Wedrychowicz H."/>
        </authorList>
    </citation>
    <scope>NUCLEOTIDE SEQUENCE [LARGE SCALE GENOMIC DNA]</scope>
</reference>
<organism evidence="1 2">
    <name type="scientific">Microbotryum silenes-dioicae</name>
    <dbReference type="NCBI Taxonomy" id="796604"/>
    <lineage>
        <taxon>Eukaryota</taxon>
        <taxon>Fungi</taxon>
        <taxon>Dikarya</taxon>
        <taxon>Basidiomycota</taxon>
        <taxon>Pucciniomycotina</taxon>
        <taxon>Microbotryomycetes</taxon>
        <taxon>Microbotryales</taxon>
        <taxon>Microbotryaceae</taxon>
        <taxon>Microbotryum</taxon>
    </lineage>
</organism>
<evidence type="ECO:0000313" key="2">
    <source>
        <dbReference type="Proteomes" id="UP000249464"/>
    </source>
</evidence>
<protein>
    <submittedName>
        <fullName evidence="1">BQ5605_C013g07159 protein</fullName>
    </submittedName>
</protein>
<name>A0A2X0LVQ0_9BASI</name>
<gene>
    <name evidence="1" type="primary">BQ5605_C013g07159</name>
    <name evidence="1" type="ORF">BQ5605_C013G07159</name>
</gene>
<keyword evidence="2" id="KW-1185">Reference proteome</keyword>
<dbReference type="AlphaFoldDB" id="A0A2X0LVQ0"/>
<sequence>MAANAFLGRQTRQRCLTTSAVRGNTTSTALNHYFVYFIRNSIEIRRELFKAQGNF</sequence>
<dbReference type="Proteomes" id="UP000249464">
    <property type="component" value="Unassembled WGS sequence"/>
</dbReference>
<evidence type="ECO:0000313" key="1">
    <source>
        <dbReference type="EMBL" id="SGY14902.1"/>
    </source>
</evidence>
<dbReference type="EMBL" id="FQNC01000013">
    <property type="protein sequence ID" value="SGY14902.1"/>
    <property type="molecule type" value="Genomic_DNA"/>
</dbReference>